<organism evidence="1 2">
    <name type="scientific">Pistacia atlantica</name>
    <dbReference type="NCBI Taxonomy" id="434234"/>
    <lineage>
        <taxon>Eukaryota</taxon>
        <taxon>Viridiplantae</taxon>
        <taxon>Streptophyta</taxon>
        <taxon>Embryophyta</taxon>
        <taxon>Tracheophyta</taxon>
        <taxon>Spermatophyta</taxon>
        <taxon>Magnoliopsida</taxon>
        <taxon>eudicotyledons</taxon>
        <taxon>Gunneridae</taxon>
        <taxon>Pentapetalae</taxon>
        <taxon>rosids</taxon>
        <taxon>malvids</taxon>
        <taxon>Sapindales</taxon>
        <taxon>Anacardiaceae</taxon>
        <taxon>Pistacia</taxon>
    </lineage>
</organism>
<protein>
    <submittedName>
        <fullName evidence="1">Uncharacterized protein</fullName>
    </submittedName>
</protein>
<dbReference type="EMBL" id="CM047904">
    <property type="protein sequence ID" value="KAJ0091380.1"/>
    <property type="molecule type" value="Genomic_DNA"/>
</dbReference>
<name>A0ACC1AXM6_9ROSI</name>
<proteinExistence type="predicted"/>
<reference evidence="2" key="1">
    <citation type="journal article" date="2023" name="G3 (Bethesda)">
        <title>Genome assembly and association tests identify interacting loci associated with vigor, precocity, and sex in interspecific pistachio rootstocks.</title>
        <authorList>
            <person name="Palmer W."/>
            <person name="Jacygrad E."/>
            <person name="Sagayaradj S."/>
            <person name="Cavanaugh K."/>
            <person name="Han R."/>
            <person name="Bertier L."/>
            <person name="Beede B."/>
            <person name="Kafkas S."/>
            <person name="Golino D."/>
            <person name="Preece J."/>
            <person name="Michelmore R."/>
        </authorList>
    </citation>
    <scope>NUCLEOTIDE SEQUENCE [LARGE SCALE GENOMIC DNA]</scope>
</reference>
<evidence type="ECO:0000313" key="2">
    <source>
        <dbReference type="Proteomes" id="UP001164250"/>
    </source>
</evidence>
<evidence type="ECO:0000313" key="1">
    <source>
        <dbReference type="EMBL" id="KAJ0091380.1"/>
    </source>
</evidence>
<keyword evidence="2" id="KW-1185">Reference proteome</keyword>
<sequence>MHEIFVVHLDLSTTNILLDDSDNVKIIEFGLGMFLTQRLISFKNSVFMLY</sequence>
<dbReference type="Proteomes" id="UP001164250">
    <property type="component" value="Chromosome 8"/>
</dbReference>
<accession>A0ACC1AXM6</accession>
<comment type="caution">
    <text evidence="1">The sequence shown here is derived from an EMBL/GenBank/DDBJ whole genome shotgun (WGS) entry which is preliminary data.</text>
</comment>
<gene>
    <name evidence="1" type="ORF">Patl1_14501</name>
</gene>